<reference evidence="5" key="1">
    <citation type="submission" date="2021-05" db="EMBL/GenBank/DDBJ databases">
        <authorList>
            <person name="Alioto T."/>
            <person name="Alioto T."/>
            <person name="Gomez Garrido J."/>
        </authorList>
    </citation>
    <scope>NUCLEOTIDE SEQUENCE</scope>
</reference>
<dbReference type="AlphaFoldDB" id="A0A8D8ABY4"/>
<evidence type="ECO:0000259" key="4">
    <source>
        <dbReference type="Pfam" id="PF00211"/>
    </source>
</evidence>
<dbReference type="InterPro" id="IPR001054">
    <property type="entry name" value="A/G_cyclase"/>
</dbReference>
<dbReference type="PANTHER" id="PTHR16305:SF28">
    <property type="entry name" value="GUANYLATE CYCLASE DOMAIN-CONTAINING PROTEIN"/>
    <property type="match status" value="1"/>
</dbReference>
<evidence type="ECO:0000313" key="5">
    <source>
        <dbReference type="EMBL" id="CAG6454142.1"/>
    </source>
</evidence>
<dbReference type="GO" id="GO:0005524">
    <property type="term" value="F:ATP binding"/>
    <property type="evidence" value="ECO:0007669"/>
    <property type="project" value="UniProtKB-KW"/>
</dbReference>
<keyword evidence="1" id="KW-0547">Nucleotide-binding</keyword>
<evidence type="ECO:0000256" key="1">
    <source>
        <dbReference type="ARBA" id="ARBA00022741"/>
    </source>
</evidence>
<organism evidence="5">
    <name type="scientific">Culex pipiens</name>
    <name type="common">House mosquito</name>
    <dbReference type="NCBI Taxonomy" id="7175"/>
    <lineage>
        <taxon>Eukaryota</taxon>
        <taxon>Metazoa</taxon>
        <taxon>Ecdysozoa</taxon>
        <taxon>Arthropoda</taxon>
        <taxon>Hexapoda</taxon>
        <taxon>Insecta</taxon>
        <taxon>Pterygota</taxon>
        <taxon>Neoptera</taxon>
        <taxon>Endopterygota</taxon>
        <taxon>Diptera</taxon>
        <taxon>Nematocera</taxon>
        <taxon>Culicoidea</taxon>
        <taxon>Culicidae</taxon>
        <taxon>Culicinae</taxon>
        <taxon>Culicini</taxon>
        <taxon>Culex</taxon>
        <taxon>Culex</taxon>
    </lineage>
</organism>
<accession>A0A8D8ABY4</accession>
<dbReference type="EMBL" id="HBUE01024795">
    <property type="protein sequence ID" value="CAG6454142.1"/>
    <property type="molecule type" value="Transcribed_RNA"/>
</dbReference>
<keyword evidence="2" id="KW-0067">ATP-binding</keyword>
<dbReference type="GO" id="GO:0005737">
    <property type="term" value="C:cytoplasm"/>
    <property type="evidence" value="ECO:0007669"/>
    <property type="project" value="TreeGrafter"/>
</dbReference>
<dbReference type="GO" id="GO:0035556">
    <property type="term" value="P:intracellular signal transduction"/>
    <property type="evidence" value="ECO:0007669"/>
    <property type="project" value="InterPro"/>
</dbReference>
<dbReference type="EMBL" id="HBUE01024793">
    <property type="protein sequence ID" value="CAG6454139.1"/>
    <property type="molecule type" value="Transcribed_RNA"/>
</dbReference>
<dbReference type="GO" id="GO:0009190">
    <property type="term" value="P:cyclic nucleotide biosynthetic process"/>
    <property type="evidence" value="ECO:0007669"/>
    <property type="project" value="InterPro"/>
</dbReference>
<dbReference type="GO" id="GO:0004016">
    <property type="term" value="F:adenylate cyclase activity"/>
    <property type="evidence" value="ECO:0007669"/>
    <property type="project" value="TreeGrafter"/>
</dbReference>
<dbReference type="SUPFAM" id="SSF55073">
    <property type="entry name" value="Nucleotide cyclase"/>
    <property type="match status" value="1"/>
</dbReference>
<dbReference type="PANTHER" id="PTHR16305">
    <property type="entry name" value="TESTICULAR SOLUBLE ADENYLYL CYCLASE"/>
    <property type="match status" value="1"/>
</dbReference>
<protein>
    <submittedName>
        <fullName evidence="5">Adenylate cyclase type 10</fullName>
    </submittedName>
</protein>
<evidence type="ECO:0000256" key="2">
    <source>
        <dbReference type="ARBA" id="ARBA00022840"/>
    </source>
</evidence>
<dbReference type="EMBL" id="HBUE01024801">
    <property type="protein sequence ID" value="CAG6454150.1"/>
    <property type="molecule type" value="Transcribed_RNA"/>
</dbReference>
<name>A0A8D8ABY4_CULPI</name>
<dbReference type="Gene3D" id="3.30.70.1230">
    <property type="entry name" value="Nucleotide cyclase"/>
    <property type="match status" value="1"/>
</dbReference>
<dbReference type="CDD" id="cd07302">
    <property type="entry name" value="CHD"/>
    <property type="match status" value="1"/>
</dbReference>
<evidence type="ECO:0000256" key="3">
    <source>
        <dbReference type="ARBA" id="ARBA00023239"/>
    </source>
</evidence>
<feature type="domain" description="Guanylate cyclase" evidence="4">
    <location>
        <begin position="14"/>
        <end position="111"/>
    </location>
</feature>
<dbReference type="Pfam" id="PF00211">
    <property type="entry name" value="Guanylate_cyc"/>
    <property type="match status" value="1"/>
</dbReference>
<proteinExistence type="predicted"/>
<dbReference type="InterPro" id="IPR029787">
    <property type="entry name" value="Nucleotide_cyclase"/>
</dbReference>
<keyword evidence="3" id="KW-0456">Lyase</keyword>
<dbReference type="EMBL" id="HBUE01024797">
    <property type="protein sequence ID" value="CAG6454145.1"/>
    <property type="molecule type" value="Transcribed_RNA"/>
</dbReference>
<sequence length="125" mass="13730">MVQEILSHGGDILKFSGDAFLVLFKVTQSISLPDATHRAIDTAIIIQRSFGAYETEVGVTLRVKIAISAGEVYFSLIGTERFSHYIVIGQPVWKVKLAERIAEAGDIVVNHYGIVGRLVWNLGCI</sequence>